<evidence type="ECO:0000313" key="1">
    <source>
        <dbReference type="EMBL" id="EFQ28486.1"/>
    </source>
</evidence>
<organism evidence="2">
    <name type="scientific">Colletotrichum graminicola (strain M1.001 / M2 / FGSC 10212)</name>
    <name type="common">Maize anthracnose fungus</name>
    <name type="synonym">Glomerella graminicola</name>
    <dbReference type="NCBI Taxonomy" id="645133"/>
    <lineage>
        <taxon>Eukaryota</taxon>
        <taxon>Fungi</taxon>
        <taxon>Dikarya</taxon>
        <taxon>Ascomycota</taxon>
        <taxon>Pezizomycotina</taxon>
        <taxon>Sordariomycetes</taxon>
        <taxon>Hypocreomycetidae</taxon>
        <taxon>Glomerellales</taxon>
        <taxon>Glomerellaceae</taxon>
        <taxon>Colletotrichum</taxon>
        <taxon>Colletotrichum graminicola species complex</taxon>
    </lineage>
</organism>
<gene>
    <name evidence="1" type="ORF">GLRG_03630</name>
</gene>
<dbReference type="HOGENOM" id="CLU_1916911_0_0_1"/>
<dbReference type="VEuPathDB" id="FungiDB:GLRG_03630"/>
<keyword evidence="2" id="KW-1185">Reference proteome</keyword>
<sequence>MMLDAELFYQESWDDPNYTMSDWDDESVWAWGTKGIVNFGIESLTSLNSLLTQDTPVNSTCSGASINCVDGVAKREADDDACSDTSSLQSLERVATGEITNGGLFIMVGSSLEELCSAENGGSMSFD</sequence>
<dbReference type="OrthoDB" id="4837930at2759"/>
<dbReference type="RefSeq" id="XP_008092506.1">
    <property type="nucleotide sequence ID" value="XM_008094315.1"/>
</dbReference>
<accession>E3QC98</accession>
<dbReference type="AlphaFoldDB" id="E3QC98"/>
<dbReference type="eggNOG" id="ENOG502REJC">
    <property type="taxonomic scope" value="Eukaryota"/>
</dbReference>
<proteinExistence type="predicted"/>
<dbReference type="GeneID" id="24408995"/>
<dbReference type="EMBL" id="GG697341">
    <property type="protein sequence ID" value="EFQ28486.1"/>
    <property type="molecule type" value="Genomic_DNA"/>
</dbReference>
<reference evidence="2" key="1">
    <citation type="journal article" date="2012" name="Nat. Genet.">
        <title>Lifestyle transitions in plant pathogenic Colletotrichum fungi deciphered by genome and transcriptome analyses.</title>
        <authorList>
            <person name="O'Connell R.J."/>
            <person name="Thon M.R."/>
            <person name="Hacquard S."/>
            <person name="Amyotte S.G."/>
            <person name="Kleemann J."/>
            <person name="Torres M.F."/>
            <person name="Damm U."/>
            <person name="Buiate E.A."/>
            <person name="Epstein L."/>
            <person name="Alkan N."/>
            <person name="Altmueller J."/>
            <person name="Alvarado-Balderrama L."/>
            <person name="Bauser C.A."/>
            <person name="Becker C."/>
            <person name="Birren B.W."/>
            <person name="Chen Z."/>
            <person name="Choi J."/>
            <person name="Crouch J.A."/>
            <person name="Duvick J.P."/>
            <person name="Farman M.A."/>
            <person name="Gan P."/>
            <person name="Heiman D."/>
            <person name="Henrissat B."/>
            <person name="Howard R.J."/>
            <person name="Kabbage M."/>
            <person name="Koch C."/>
            <person name="Kracher B."/>
            <person name="Kubo Y."/>
            <person name="Law A.D."/>
            <person name="Lebrun M.-H."/>
            <person name="Lee Y.-H."/>
            <person name="Miyara I."/>
            <person name="Moore N."/>
            <person name="Neumann U."/>
            <person name="Nordstroem K."/>
            <person name="Panaccione D.G."/>
            <person name="Panstruga R."/>
            <person name="Place M."/>
            <person name="Proctor R.H."/>
            <person name="Prusky D."/>
            <person name="Rech G."/>
            <person name="Reinhardt R."/>
            <person name="Rollins J.A."/>
            <person name="Rounsley S."/>
            <person name="Schardl C.L."/>
            <person name="Schwartz D.C."/>
            <person name="Shenoy N."/>
            <person name="Shirasu K."/>
            <person name="Sikhakolli U.R."/>
            <person name="Stueber K."/>
            <person name="Sukno S.A."/>
            <person name="Sweigard J.A."/>
            <person name="Takano Y."/>
            <person name="Takahara H."/>
            <person name="Trail F."/>
            <person name="van der Does H.C."/>
            <person name="Voll L.M."/>
            <person name="Will I."/>
            <person name="Young S."/>
            <person name="Zeng Q."/>
            <person name="Zhang J."/>
            <person name="Zhou S."/>
            <person name="Dickman M.B."/>
            <person name="Schulze-Lefert P."/>
            <person name="Ver Loren van Themaat E."/>
            <person name="Ma L.-J."/>
            <person name="Vaillancourt L.J."/>
        </authorList>
    </citation>
    <scope>NUCLEOTIDE SEQUENCE [LARGE SCALE GENOMIC DNA]</scope>
    <source>
        <strain evidence="2">M1.001 / M2 / FGSC 10212</strain>
    </source>
</reference>
<name>E3QC98_COLGM</name>
<protein>
    <submittedName>
        <fullName evidence="1">Uncharacterized protein</fullName>
    </submittedName>
</protein>
<evidence type="ECO:0000313" key="2">
    <source>
        <dbReference type="Proteomes" id="UP000008782"/>
    </source>
</evidence>
<dbReference type="Proteomes" id="UP000008782">
    <property type="component" value="Unassembled WGS sequence"/>
</dbReference>